<dbReference type="RefSeq" id="WP_102434039.1">
    <property type="nucleotide sequence ID" value="NZ_CAWNVI010000033.1"/>
</dbReference>
<comment type="caution">
    <text evidence="2">The sequence shown here is derived from an EMBL/GenBank/DDBJ whole genome shotgun (WGS) entry which is preliminary data.</text>
</comment>
<reference evidence="3" key="1">
    <citation type="submission" date="2016-07" db="EMBL/GenBank/DDBJ databases">
        <title>Nontailed viruses are major unrecognized killers of bacteria in the ocean.</title>
        <authorList>
            <person name="Kauffman K."/>
            <person name="Hussain F."/>
            <person name="Yang J."/>
            <person name="Arevalo P."/>
            <person name="Brown J."/>
            <person name="Cutler M."/>
            <person name="Kelly L."/>
            <person name="Polz M.F."/>
        </authorList>
    </citation>
    <scope>NUCLEOTIDE SEQUENCE [LARGE SCALE GENOMIC DNA]</scope>
    <source>
        <strain evidence="3">10N.261.46.F8</strain>
    </source>
</reference>
<evidence type="ECO:0000256" key="1">
    <source>
        <dbReference type="SAM" id="Phobius"/>
    </source>
</evidence>
<evidence type="ECO:0000313" key="3">
    <source>
        <dbReference type="Proteomes" id="UP000235406"/>
    </source>
</evidence>
<dbReference type="Proteomes" id="UP000235406">
    <property type="component" value="Unassembled WGS sequence"/>
</dbReference>
<dbReference type="AlphaFoldDB" id="A0A2N7KJK0"/>
<evidence type="ECO:0000313" key="2">
    <source>
        <dbReference type="EMBL" id="PMM76255.1"/>
    </source>
</evidence>
<keyword evidence="1" id="KW-0472">Membrane</keyword>
<sequence length="239" mass="27756">MLNKEKLTTYIGVALFVILVALGLTFLDKKARETRRVKVITDEIQKDLLLNYSEPQGETYNESKHNAVMLSTSRFQPETLKEGLYDDNLSPFLGNPKGRHVVVFFTKYHCDTCAIMNVRLEQFVNNNSEGKVIIKIMASDNTIEREGELNGLALFYYKPDLYIHYHHEMMKGIKNHHELLMELNIAPNDLAPYRQFAQDQLEKTEVLMESMHIKRWPVAIVLASRNYDDRSLKKSLTKF</sequence>
<evidence type="ECO:0008006" key="4">
    <source>
        <dbReference type="Google" id="ProtNLM"/>
    </source>
</evidence>
<accession>A0A2N7KJK0</accession>
<organism evidence="2 3">
    <name type="scientific">Vibrio lentus</name>
    <dbReference type="NCBI Taxonomy" id="136468"/>
    <lineage>
        <taxon>Bacteria</taxon>
        <taxon>Pseudomonadati</taxon>
        <taxon>Pseudomonadota</taxon>
        <taxon>Gammaproteobacteria</taxon>
        <taxon>Vibrionales</taxon>
        <taxon>Vibrionaceae</taxon>
        <taxon>Vibrio</taxon>
    </lineage>
</organism>
<dbReference type="Gene3D" id="3.40.30.10">
    <property type="entry name" value="Glutaredoxin"/>
    <property type="match status" value="1"/>
</dbReference>
<feature type="transmembrane region" description="Helical" evidence="1">
    <location>
        <begin position="7"/>
        <end position="27"/>
    </location>
</feature>
<gene>
    <name evidence="2" type="ORF">BCT49_22650</name>
</gene>
<keyword evidence="1" id="KW-1133">Transmembrane helix</keyword>
<dbReference type="SUPFAM" id="SSF52833">
    <property type="entry name" value="Thioredoxin-like"/>
    <property type="match status" value="1"/>
</dbReference>
<keyword evidence="1" id="KW-0812">Transmembrane</keyword>
<name>A0A2N7KJK0_9VIBR</name>
<dbReference type="InterPro" id="IPR036249">
    <property type="entry name" value="Thioredoxin-like_sf"/>
</dbReference>
<dbReference type="EMBL" id="MCZK01000033">
    <property type="protein sequence ID" value="PMM76255.1"/>
    <property type="molecule type" value="Genomic_DNA"/>
</dbReference>
<protein>
    <recommendedName>
        <fullName evidence="4">Thioredoxin domain-containing protein</fullName>
    </recommendedName>
</protein>
<dbReference type="OrthoDB" id="9780340at2"/>
<proteinExistence type="predicted"/>